<dbReference type="PANTHER" id="PTHR33392:SF6">
    <property type="entry name" value="POLYISOPRENYL-TEICHOIC ACID--PEPTIDOGLYCAN TEICHOIC ACID TRANSFERASE TAGU"/>
    <property type="match status" value="1"/>
</dbReference>
<sequence>MDSNTSKRSSIPASGGGGRSAKHRRPDPPFNRARATTLGRTAVALAACGVLAATGLAWSGAQTVQNAFHTSDALDGAPRSTGAAENILLIGLDSRKDRNGNDLPPDVLAQLHAGDGQEGGYNTNTLILVHVPADGKNITAFSIPRDDYVPVV</sequence>
<dbReference type="InterPro" id="IPR050922">
    <property type="entry name" value="LytR/CpsA/Psr_CW_biosynth"/>
</dbReference>
<protein>
    <submittedName>
        <fullName evidence="3">Transcriptional attenuator, LytR family</fullName>
    </submittedName>
</protein>
<dbReference type="EMBL" id="JAMTCJ010000001">
    <property type="protein sequence ID" value="MCP2175536.1"/>
    <property type="molecule type" value="Genomic_DNA"/>
</dbReference>
<keyword evidence="2" id="KW-0812">Transmembrane</keyword>
<evidence type="ECO:0000313" key="4">
    <source>
        <dbReference type="Proteomes" id="UP001206895"/>
    </source>
</evidence>
<keyword evidence="2" id="KW-0472">Membrane</keyword>
<feature type="non-terminal residue" evidence="3">
    <location>
        <position position="152"/>
    </location>
</feature>
<evidence type="ECO:0000256" key="1">
    <source>
        <dbReference type="SAM" id="MobiDB-lite"/>
    </source>
</evidence>
<keyword evidence="2" id="KW-1133">Transmembrane helix</keyword>
<feature type="compositionally biased region" description="Polar residues" evidence="1">
    <location>
        <begin position="1"/>
        <end position="12"/>
    </location>
</feature>
<comment type="caution">
    <text evidence="3">The sequence shown here is derived from an EMBL/GenBank/DDBJ whole genome shotgun (WGS) entry which is preliminary data.</text>
</comment>
<feature type="transmembrane region" description="Helical" evidence="2">
    <location>
        <begin position="42"/>
        <end position="61"/>
    </location>
</feature>
<dbReference type="Proteomes" id="UP001206895">
    <property type="component" value="Unassembled WGS sequence"/>
</dbReference>
<proteinExistence type="predicted"/>
<evidence type="ECO:0000256" key="2">
    <source>
        <dbReference type="SAM" id="Phobius"/>
    </source>
</evidence>
<feature type="region of interest" description="Disordered" evidence="1">
    <location>
        <begin position="1"/>
        <end position="33"/>
    </location>
</feature>
<keyword evidence="4" id="KW-1185">Reference proteome</keyword>
<dbReference type="Gene3D" id="3.30.420.590">
    <property type="match status" value="1"/>
</dbReference>
<dbReference type="PANTHER" id="PTHR33392">
    <property type="entry name" value="POLYISOPRENYL-TEICHOIC ACID--PEPTIDOGLYCAN TEICHOIC ACID TRANSFERASE TAGU"/>
    <property type="match status" value="1"/>
</dbReference>
<accession>A0ABT1HBA7</accession>
<name>A0ABT1HBA7_9NOCA</name>
<evidence type="ECO:0000313" key="3">
    <source>
        <dbReference type="EMBL" id="MCP2175536.1"/>
    </source>
</evidence>
<gene>
    <name evidence="3" type="ORF">LX13_001343</name>
</gene>
<reference evidence="3 4" key="1">
    <citation type="submission" date="2022-06" db="EMBL/GenBank/DDBJ databases">
        <title>Genomic Encyclopedia of Archaeal and Bacterial Type Strains, Phase II (KMG-II): from individual species to whole genera.</title>
        <authorList>
            <person name="Goeker M."/>
        </authorList>
    </citation>
    <scope>NUCLEOTIDE SEQUENCE [LARGE SCALE GENOMIC DNA]</scope>
    <source>
        <strain evidence="3 4">DSM 44693</strain>
    </source>
</reference>
<organism evidence="3 4">
    <name type="scientific">Williamsia maris</name>
    <dbReference type="NCBI Taxonomy" id="72806"/>
    <lineage>
        <taxon>Bacteria</taxon>
        <taxon>Bacillati</taxon>
        <taxon>Actinomycetota</taxon>
        <taxon>Actinomycetes</taxon>
        <taxon>Mycobacteriales</taxon>
        <taxon>Nocardiaceae</taxon>
        <taxon>Williamsia</taxon>
    </lineage>
</organism>